<dbReference type="GO" id="GO:0008961">
    <property type="term" value="F:phosphatidylglycerol-prolipoprotein diacylglyceryl transferase activity"/>
    <property type="evidence" value="ECO:0007669"/>
    <property type="project" value="UniProtKB-UniRule"/>
</dbReference>
<dbReference type="PROSITE" id="PS01311">
    <property type="entry name" value="LGT"/>
    <property type="match status" value="1"/>
</dbReference>
<dbReference type="HAMAP" id="MF_01147">
    <property type="entry name" value="Lgt"/>
    <property type="match status" value="1"/>
</dbReference>
<name>A0A7W7B0J4_9SPHN</name>
<sequence>MFAIEAALNYPSIDPIWFSIPVPFTEAELPIRWYSLAYIGGIVVAWWYLLRMLAKPGAPMARRHADDLVTWVTLGIILGGRIGYVLFYDFERFFGPEGHISDMFKLWEGGMSFHGGAAGVSIALLIYTWKHKLSWLRVHDYIACTIPFGLFFGRIANFINGELWGRATDVPWAMKFPTGGDILRHPSQLYEAGLEGLVLFAILWYLFWKTDARYKPGLLVGAFMLGYGLFRFIVEYFREPDAQLGTLSWGLTMGQTLSTAMIVAGAYFVATAGKRALAK</sequence>
<keyword evidence="4 7" id="KW-0812">Transmembrane</keyword>
<keyword evidence="6 7" id="KW-0472">Membrane</keyword>
<feature type="transmembrane region" description="Helical" evidence="7">
    <location>
        <begin position="71"/>
        <end position="90"/>
    </location>
</feature>
<comment type="function">
    <text evidence="7">Catalyzes the transfer of the diacylglyceryl group from phosphatidylglycerol to the sulfhydryl group of the N-terminal cysteine of a prolipoprotein, the first step in the formation of mature lipoproteins.</text>
</comment>
<comment type="caution">
    <text evidence="8">The sequence shown here is derived from an EMBL/GenBank/DDBJ whole genome shotgun (WGS) entry which is preliminary data.</text>
</comment>
<evidence type="ECO:0000256" key="4">
    <source>
        <dbReference type="ARBA" id="ARBA00022692"/>
    </source>
</evidence>
<dbReference type="Pfam" id="PF01790">
    <property type="entry name" value="LGT"/>
    <property type="match status" value="1"/>
</dbReference>
<comment type="catalytic activity">
    <reaction evidence="7">
        <text>L-cysteinyl-[prolipoprotein] + a 1,2-diacyl-sn-glycero-3-phospho-(1'-sn-glycerol) = an S-1,2-diacyl-sn-glyceryl-L-cysteinyl-[prolipoprotein] + sn-glycerol 1-phosphate + H(+)</text>
        <dbReference type="Rhea" id="RHEA:56712"/>
        <dbReference type="Rhea" id="RHEA-COMP:14679"/>
        <dbReference type="Rhea" id="RHEA-COMP:14680"/>
        <dbReference type="ChEBI" id="CHEBI:15378"/>
        <dbReference type="ChEBI" id="CHEBI:29950"/>
        <dbReference type="ChEBI" id="CHEBI:57685"/>
        <dbReference type="ChEBI" id="CHEBI:64716"/>
        <dbReference type="ChEBI" id="CHEBI:140658"/>
        <dbReference type="EC" id="2.5.1.145"/>
    </reaction>
</comment>
<dbReference type="RefSeq" id="WP_184067131.1">
    <property type="nucleotide sequence ID" value="NZ_JACHNZ010000013.1"/>
</dbReference>
<evidence type="ECO:0000313" key="9">
    <source>
        <dbReference type="Proteomes" id="UP000566324"/>
    </source>
</evidence>
<feature type="transmembrane region" description="Helical" evidence="7">
    <location>
        <begin position="110"/>
        <end position="129"/>
    </location>
</feature>
<protein>
    <recommendedName>
        <fullName evidence="7">Phosphatidylglycerol--prolipoprotein diacylglyceryl transferase</fullName>
        <ecNumber evidence="7">2.5.1.145</ecNumber>
    </recommendedName>
</protein>
<keyword evidence="2 7" id="KW-1003">Cell membrane</keyword>
<organism evidence="8 9">
    <name type="scientific">Sphingosinicella soli</name>
    <dbReference type="NCBI Taxonomy" id="333708"/>
    <lineage>
        <taxon>Bacteria</taxon>
        <taxon>Pseudomonadati</taxon>
        <taxon>Pseudomonadota</taxon>
        <taxon>Alphaproteobacteria</taxon>
        <taxon>Sphingomonadales</taxon>
        <taxon>Sphingosinicellaceae</taxon>
        <taxon>Sphingosinicella</taxon>
    </lineage>
</organism>
<feature type="transmembrane region" description="Helical" evidence="7">
    <location>
        <begin position="217"/>
        <end position="234"/>
    </location>
</feature>
<evidence type="ECO:0000256" key="7">
    <source>
        <dbReference type="HAMAP-Rule" id="MF_01147"/>
    </source>
</evidence>
<dbReference type="GO" id="GO:0042158">
    <property type="term" value="P:lipoprotein biosynthetic process"/>
    <property type="evidence" value="ECO:0007669"/>
    <property type="project" value="UniProtKB-UniRule"/>
</dbReference>
<feature type="transmembrane region" description="Helical" evidence="7">
    <location>
        <begin position="246"/>
        <end position="270"/>
    </location>
</feature>
<accession>A0A7W7B0J4</accession>
<dbReference type="AlphaFoldDB" id="A0A7W7B0J4"/>
<dbReference type="UniPathway" id="UPA00664"/>
<evidence type="ECO:0000313" key="8">
    <source>
        <dbReference type="EMBL" id="MBB4631797.1"/>
    </source>
</evidence>
<evidence type="ECO:0000256" key="1">
    <source>
        <dbReference type="ARBA" id="ARBA00007150"/>
    </source>
</evidence>
<dbReference type="InterPro" id="IPR001640">
    <property type="entry name" value="Lgt"/>
</dbReference>
<feature type="transmembrane region" description="Helical" evidence="7">
    <location>
        <begin position="141"/>
        <end position="159"/>
    </location>
</feature>
<dbReference type="NCBIfam" id="TIGR00544">
    <property type="entry name" value="lgt"/>
    <property type="match status" value="1"/>
</dbReference>
<comment type="similarity">
    <text evidence="1 7">Belongs to the Lgt family.</text>
</comment>
<feature type="transmembrane region" description="Helical" evidence="7">
    <location>
        <begin position="189"/>
        <end position="208"/>
    </location>
</feature>
<feature type="transmembrane region" description="Helical" evidence="7">
    <location>
        <begin position="31"/>
        <end position="50"/>
    </location>
</feature>
<keyword evidence="3 7" id="KW-0808">Transferase</keyword>
<keyword evidence="5 7" id="KW-1133">Transmembrane helix</keyword>
<comment type="subcellular location">
    <subcellularLocation>
        <location evidence="7">Cell membrane</location>
        <topology evidence="7">Multi-pass membrane protein</topology>
    </subcellularLocation>
</comment>
<dbReference type="PANTHER" id="PTHR30589:SF0">
    <property type="entry name" value="PHOSPHATIDYLGLYCEROL--PROLIPOPROTEIN DIACYLGLYCERYL TRANSFERASE"/>
    <property type="match status" value="1"/>
</dbReference>
<evidence type="ECO:0000256" key="2">
    <source>
        <dbReference type="ARBA" id="ARBA00022475"/>
    </source>
</evidence>
<dbReference type="GO" id="GO:0005886">
    <property type="term" value="C:plasma membrane"/>
    <property type="evidence" value="ECO:0007669"/>
    <property type="project" value="UniProtKB-SubCell"/>
</dbReference>
<feature type="binding site" evidence="7">
    <location>
        <position position="154"/>
    </location>
    <ligand>
        <name>a 1,2-diacyl-sn-glycero-3-phospho-(1'-sn-glycerol)</name>
        <dbReference type="ChEBI" id="CHEBI:64716"/>
    </ligand>
</feature>
<gene>
    <name evidence="7" type="primary">lgt</name>
    <name evidence="8" type="ORF">GGQ98_001413</name>
</gene>
<evidence type="ECO:0000256" key="3">
    <source>
        <dbReference type="ARBA" id="ARBA00022679"/>
    </source>
</evidence>
<proteinExistence type="inferred from homology"/>
<keyword evidence="8" id="KW-0449">Lipoprotein</keyword>
<evidence type="ECO:0000256" key="5">
    <source>
        <dbReference type="ARBA" id="ARBA00022989"/>
    </source>
</evidence>
<comment type="pathway">
    <text evidence="7">Protein modification; lipoprotein biosynthesis (diacylglyceryl transfer).</text>
</comment>
<dbReference type="EC" id="2.5.1.145" evidence="7"/>
<dbReference type="PANTHER" id="PTHR30589">
    <property type="entry name" value="PROLIPOPROTEIN DIACYLGLYCERYL TRANSFERASE"/>
    <property type="match status" value="1"/>
</dbReference>
<reference evidence="8 9" key="1">
    <citation type="submission" date="2020-08" db="EMBL/GenBank/DDBJ databases">
        <title>Genomic Encyclopedia of Type Strains, Phase IV (KMG-IV): sequencing the most valuable type-strain genomes for metagenomic binning, comparative biology and taxonomic classification.</title>
        <authorList>
            <person name="Goeker M."/>
        </authorList>
    </citation>
    <scope>NUCLEOTIDE SEQUENCE [LARGE SCALE GENOMIC DNA]</scope>
    <source>
        <strain evidence="8 9">DSM 17328</strain>
    </source>
</reference>
<evidence type="ECO:0000256" key="6">
    <source>
        <dbReference type="ARBA" id="ARBA00023136"/>
    </source>
</evidence>
<dbReference type="EMBL" id="JACHNZ010000013">
    <property type="protein sequence ID" value="MBB4631797.1"/>
    <property type="molecule type" value="Genomic_DNA"/>
</dbReference>
<dbReference type="Proteomes" id="UP000566324">
    <property type="component" value="Unassembled WGS sequence"/>
</dbReference>
<keyword evidence="9" id="KW-1185">Reference proteome</keyword>